<gene>
    <name evidence="2" type="ORF">J4573_27120</name>
</gene>
<dbReference type="EMBL" id="JAGEOJ010000011">
    <property type="protein sequence ID" value="MBO2450799.1"/>
    <property type="molecule type" value="Genomic_DNA"/>
</dbReference>
<feature type="region of interest" description="Disordered" evidence="1">
    <location>
        <begin position="83"/>
        <end position="103"/>
    </location>
</feature>
<protein>
    <submittedName>
        <fullName evidence="2">Uncharacterized protein</fullName>
    </submittedName>
</protein>
<name>A0A939PKF0_9ACTN</name>
<keyword evidence="3" id="KW-1185">Reference proteome</keyword>
<evidence type="ECO:0000313" key="3">
    <source>
        <dbReference type="Proteomes" id="UP000669179"/>
    </source>
</evidence>
<proteinExistence type="predicted"/>
<dbReference type="AlphaFoldDB" id="A0A939PKF0"/>
<evidence type="ECO:0000256" key="1">
    <source>
        <dbReference type="SAM" id="MobiDB-lite"/>
    </source>
</evidence>
<comment type="caution">
    <text evidence="2">The sequence shown here is derived from an EMBL/GenBank/DDBJ whole genome shotgun (WGS) entry which is preliminary data.</text>
</comment>
<accession>A0A939PKF0</accession>
<reference evidence="2" key="1">
    <citation type="submission" date="2021-03" db="EMBL/GenBank/DDBJ databases">
        <authorList>
            <person name="Kanchanasin P."/>
            <person name="Saeng-In P."/>
            <person name="Phongsopitanun W."/>
            <person name="Yuki M."/>
            <person name="Kudo T."/>
            <person name="Ohkuma M."/>
            <person name="Tanasupawat S."/>
        </authorList>
    </citation>
    <scope>NUCLEOTIDE SEQUENCE</scope>
    <source>
        <strain evidence="2">GKU 128</strain>
    </source>
</reference>
<sequence>MIAASPPFLRFDPPELHEGALVVRAVPAEDRERRRLAPDAPLGYLYETVSPGEPEHDLTFTAGHFDESALVWSFSGEVTGIGGISEPAAPAAPAAPVSPPPSS</sequence>
<organism evidence="2 3">
    <name type="scientific">Actinomadura barringtoniae</name>
    <dbReference type="NCBI Taxonomy" id="1427535"/>
    <lineage>
        <taxon>Bacteria</taxon>
        <taxon>Bacillati</taxon>
        <taxon>Actinomycetota</taxon>
        <taxon>Actinomycetes</taxon>
        <taxon>Streptosporangiales</taxon>
        <taxon>Thermomonosporaceae</taxon>
        <taxon>Actinomadura</taxon>
    </lineage>
</organism>
<evidence type="ECO:0000313" key="2">
    <source>
        <dbReference type="EMBL" id="MBO2450799.1"/>
    </source>
</evidence>
<dbReference type="RefSeq" id="WP_208258680.1">
    <property type="nucleotide sequence ID" value="NZ_JAGEOJ010000011.1"/>
</dbReference>
<dbReference type="Proteomes" id="UP000669179">
    <property type="component" value="Unassembled WGS sequence"/>
</dbReference>